<feature type="chain" id="PRO_5024462891" description="Expansin-like EG45 domain-containing protein" evidence="1">
    <location>
        <begin position="19"/>
        <end position="187"/>
    </location>
</feature>
<dbReference type="EMBL" id="JH711585">
    <property type="protein sequence ID" value="EIW76692.1"/>
    <property type="molecule type" value="Genomic_DNA"/>
</dbReference>
<organism evidence="3 4">
    <name type="scientific">Coniophora puteana (strain RWD-64-598)</name>
    <name type="common">Brown rot fungus</name>
    <dbReference type="NCBI Taxonomy" id="741705"/>
    <lineage>
        <taxon>Eukaryota</taxon>
        <taxon>Fungi</taxon>
        <taxon>Dikarya</taxon>
        <taxon>Basidiomycota</taxon>
        <taxon>Agaricomycotina</taxon>
        <taxon>Agaricomycetes</taxon>
        <taxon>Agaricomycetidae</taxon>
        <taxon>Boletales</taxon>
        <taxon>Coniophorineae</taxon>
        <taxon>Coniophoraceae</taxon>
        <taxon>Coniophora</taxon>
    </lineage>
</organism>
<keyword evidence="1" id="KW-0732">Signal</keyword>
<dbReference type="InterPro" id="IPR007112">
    <property type="entry name" value="Expansin/allergen_DPBB_dom"/>
</dbReference>
<accession>A0A5M3MBT6</accession>
<keyword evidence="4" id="KW-1185">Reference proteome</keyword>
<reference evidence="4" key="1">
    <citation type="journal article" date="2012" name="Science">
        <title>The Paleozoic origin of enzymatic lignin decomposition reconstructed from 31 fungal genomes.</title>
        <authorList>
            <person name="Floudas D."/>
            <person name="Binder M."/>
            <person name="Riley R."/>
            <person name="Barry K."/>
            <person name="Blanchette R.A."/>
            <person name="Henrissat B."/>
            <person name="Martinez A.T."/>
            <person name="Otillar R."/>
            <person name="Spatafora J.W."/>
            <person name="Yadav J.S."/>
            <person name="Aerts A."/>
            <person name="Benoit I."/>
            <person name="Boyd A."/>
            <person name="Carlson A."/>
            <person name="Copeland A."/>
            <person name="Coutinho P.M."/>
            <person name="de Vries R.P."/>
            <person name="Ferreira P."/>
            <person name="Findley K."/>
            <person name="Foster B."/>
            <person name="Gaskell J."/>
            <person name="Glotzer D."/>
            <person name="Gorecki P."/>
            <person name="Heitman J."/>
            <person name="Hesse C."/>
            <person name="Hori C."/>
            <person name="Igarashi K."/>
            <person name="Jurgens J.A."/>
            <person name="Kallen N."/>
            <person name="Kersten P."/>
            <person name="Kohler A."/>
            <person name="Kuees U."/>
            <person name="Kumar T.K.A."/>
            <person name="Kuo A."/>
            <person name="LaButti K."/>
            <person name="Larrondo L.F."/>
            <person name="Lindquist E."/>
            <person name="Ling A."/>
            <person name="Lombard V."/>
            <person name="Lucas S."/>
            <person name="Lundell T."/>
            <person name="Martin R."/>
            <person name="McLaughlin D.J."/>
            <person name="Morgenstern I."/>
            <person name="Morin E."/>
            <person name="Murat C."/>
            <person name="Nagy L.G."/>
            <person name="Nolan M."/>
            <person name="Ohm R.A."/>
            <person name="Patyshakuliyeva A."/>
            <person name="Rokas A."/>
            <person name="Ruiz-Duenas F.J."/>
            <person name="Sabat G."/>
            <person name="Salamov A."/>
            <person name="Samejima M."/>
            <person name="Schmutz J."/>
            <person name="Slot J.C."/>
            <person name="St John F."/>
            <person name="Stenlid J."/>
            <person name="Sun H."/>
            <person name="Sun S."/>
            <person name="Syed K."/>
            <person name="Tsang A."/>
            <person name="Wiebenga A."/>
            <person name="Young D."/>
            <person name="Pisabarro A."/>
            <person name="Eastwood D.C."/>
            <person name="Martin F."/>
            <person name="Cullen D."/>
            <person name="Grigoriev I.V."/>
            <person name="Hibbett D.S."/>
        </authorList>
    </citation>
    <scope>NUCLEOTIDE SEQUENCE [LARGE SCALE GENOMIC DNA]</scope>
    <source>
        <strain evidence="4">RWD-64-598 SS2</strain>
    </source>
</reference>
<dbReference type="RefSeq" id="XP_007773069.1">
    <property type="nucleotide sequence ID" value="XM_007774879.1"/>
</dbReference>
<dbReference type="KEGG" id="cput:CONPUDRAFT_168505"/>
<evidence type="ECO:0000259" key="2">
    <source>
        <dbReference type="PROSITE" id="PS50842"/>
    </source>
</evidence>
<dbReference type="OrthoDB" id="623670at2759"/>
<gene>
    <name evidence="3" type="ORF">CONPUDRAFT_168505</name>
</gene>
<dbReference type="PROSITE" id="PS50842">
    <property type="entry name" value="EXPANSIN_EG45"/>
    <property type="match status" value="1"/>
</dbReference>
<dbReference type="AlphaFoldDB" id="A0A5M3MBT6"/>
<sequence length="187" mass="18748">MFFAALPFLLASALLAKGDSGVTTFNDYDSQGGVACSGFGSSNDQGNGIYAAALGDLSPLWTGPKCAGSIDGSKCNGSGGCNDCTGPSCAGEGQCGLCFSISCASSLDGETSGSCSGQSIVVKVIDACPSEHPENYCKTSQFGGNINPKECCEAPGVNAFDIATSARSALSSYQGNLNINIESISCP</sequence>
<comment type="caution">
    <text evidence="3">The sequence shown here is derived from an EMBL/GenBank/DDBJ whole genome shotgun (WGS) entry which is preliminary data.</text>
</comment>
<evidence type="ECO:0000313" key="3">
    <source>
        <dbReference type="EMBL" id="EIW76692.1"/>
    </source>
</evidence>
<dbReference type="OMA" id="CINCAGP"/>
<feature type="signal peptide" evidence="1">
    <location>
        <begin position="1"/>
        <end position="18"/>
    </location>
</feature>
<dbReference type="SUPFAM" id="SSF50685">
    <property type="entry name" value="Barwin-like endoglucanases"/>
    <property type="match status" value="1"/>
</dbReference>
<feature type="domain" description="Expansin-like EG45" evidence="2">
    <location>
        <begin position="95"/>
        <end position="187"/>
    </location>
</feature>
<dbReference type="Proteomes" id="UP000053558">
    <property type="component" value="Unassembled WGS sequence"/>
</dbReference>
<dbReference type="InterPro" id="IPR036908">
    <property type="entry name" value="RlpA-like_sf"/>
</dbReference>
<name>A0A5M3MBT6_CONPW</name>
<dbReference type="Gene3D" id="2.40.40.10">
    <property type="entry name" value="RlpA-like domain"/>
    <property type="match status" value="1"/>
</dbReference>
<evidence type="ECO:0000256" key="1">
    <source>
        <dbReference type="SAM" id="SignalP"/>
    </source>
</evidence>
<proteinExistence type="predicted"/>
<protein>
    <recommendedName>
        <fullName evidence="2">Expansin-like EG45 domain-containing protein</fullName>
    </recommendedName>
</protein>
<evidence type="ECO:0000313" key="4">
    <source>
        <dbReference type="Proteomes" id="UP000053558"/>
    </source>
</evidence>
<dbReference type="GeneID" id="19206010"/>